<reference evidence="1 2" key="1">
    <citation type="submission" date="2017-01" db="EMBL/GenBank/DDBJ databases">
        <title>Complete Genome Sequence of Vibrio vulnificus FORC_053.</title>
        <authorList>
            <consortium name="Food-borne Pathogen Omics Research Center"/>
            <person name="Chung H.Y."/>
            <person name="Na E.J."/>
            <person name="Song J.S."/>
            <person name="Kim H."/>
            <person name="Lee J.-H."/>
            <person name="Ryu S."/>
            <person name="Choi S.H."/>
        </authorList>
    </citation>
    <scope>NUCLEOTIDE SEQUENCE [LARGE SCALE GENOMIC DNA]</scope>
    <source>
        <strain evidence="1 2">FORC_053</strain>
    </source>
</reference>
<proteinExistence type="predicted"/>
<evidence type="ECO:0000313" key="2">
    <source>
        <dbReference type="Proteomes" id="UP000263418"/>
    </source>
</evidence>
<protein>
    <submittedName>
        <fullName evidence="1">Uncharacterized protein</fullName>
    </submittedName>
</protein>
<dbReference type="AlphaFoldDB" id="A0AAN1UET2"/>
<dbReference type="EMBL" id="CP019291">
    <property type="protein sequence ID" value="AXX62817.1"/>
    <property type="molecule type" value="Genomic_DNA"/>
</dbReference>
<evidence type="ECO:0000313" key="1">
    <source>
        <dbReference type="EMBL" id="AXX62817.1"/>
    </source>
</evidence>
<accession>A0AAN1UET2</accession>
<gene>
    <name evidence="1" type="ORF">FORC53_4478</name>
</gene>
<name>A0AAN1UET2_VIBVL</name>
<organism evidence="1 2">
    <name type="scientific">Vibrio vulnificus</name>
    <dbReference type="NCBI Taxonomy" id="672"/>
    <lineage>
        <taxon>Bacteria</taxon>
        <taxon>Pseudomonadati</taxon>
        <taxon>Pseudomonadota</taxon>
        <taxon>Gammaproteobacteria</taxon>
        <taxon>Vibrionales</taxon>
        <taxon>Vibrionaceae</taxon>
        <taxon>Vibrio</taxon>
    </lineage>
</organism>
<sequence length="66" mass="7888">MLICDYFDFCQFRRLEKAINGISITLKNINAFKYSDLIKFVMNSRFYEYLDLTIKSVINRIKTNHG</sequence>
<dbReference type="Proteomes" id="UP000263418">
    <property type="component" value="Chromosome 2"/>
</dbReference>